<keyword evidence="2 5" id="KW-0158">Chromosome</keyword>
<dbReference type="GO" id="GO:0006355">
    <property type="term" value="P:regulation of DNA-templated transcription"/>
    <property type="evidence" value="ECO:0007669"/>
    <property type="project" value="UniProtKB-UniRule"/>
</dbReference>
<evidence type="ECO:0000256" key="4">
    <source>
        <dbReference type="ARBA" id="ARBA00023242"/>
    </source>
</evidence>
<dbReference type="Proteomes" id="UP001152759">
    <property type="component" value="Chromosome 1"/>
</dbReference>
<dbReference type="GO" id="GO:0070187">
    <property type="term" value="C:shelterin complex"/>
    <property type="evidence" value="ECO:0007669"/>
    <property type="project" value="TreeGrafter"/>
</dbReference>
<comment type="function">
    <text evidence="5">Acts both as a regulator of telomere function and as a transcription regulator. Involved in the regulation of telomere length and protection as a component of the shelterin complex (telosome). Does not bind DNA directly: recruited to telomeric double-stranded 5'-TTAGGG-3' repeats via its interaction with terf2. Independently of its function in telomeres, also acts as a transcription regulator: recruited to extratelomeric 5'-TTAGGG-3' sites via its association with terf2 or other factors, and regulates gene expression.</text>
</comment>
<dbReference type="EMBL" id="OU963862">
    <property type="protein sequence ID" value="CAH0381791.1"/>
    <property type="molecule type" value="Genomic_DNA"/>
</dbReference>
<dbReference type="InterPro" id="IPR015010">
    <property type="entry name" value="TERF2IP_Myb"/>
</dbReference>
<dbReference type="Gene3D" id="1.10.10.60">
    <property type="entry name" value="Homeodomain-like"/>
    <property type="match status" value="1"/>
</dbReference>
<keyword evidence="5" id="KW-0804">Transcription</keyword>
<feature type="domain" description="TERF2-interacting telomeric protein 1 Myb" evidence="6">
    <location>
        <begin position="179"/>
        <end position="239"/>
    </location>
</feature>
<proteinExistence type="inferred from homology"/>
<dbReference type="GO" id="GO:0031848">
    <property type="term" value="P:protection from non-homologous end joining at telomere"/>
    <property type="evidence" value="ECO:0007669"/>
    <property type="project" value="TreeGrafter"/>
</dbReference>
<dbReference type="PANTHER" id="PTHR16466">
    <property type="entry name" value="TELOMERE REPEAT-BINDING FACTOR 2-INTERACTING PROTEIN 1"/>
    <property type="match status" value="1"/>
</dbReference>
<keyword evidence="5" id="KW-0805">Transcription regulation</keyword>
<dbReference type="GO" id="GO:0042162">
    <property type="term" value="F:telomeric DNA binding"/>
    <property type="evidence" value="ECO:0007669"/>
    <property type="project" value="TreeGrafter"/>
</dbReference>
<protein>
    <recommendedName>
        <fullName evidence="5">Telomeric repeat-binding factor 2-interacting protein 1</fullName>
        <shortName evidence="5">TERF2-interacting telomeric protein 1</shortName>
    </recommendedName>
    <alternativeName>
        <fullName evidence="5">Repressor/activator protein 1 homolog</fullName>
    </alternativeName>
</protein>
<comment type="subcellular location">
    <subcellularLocation>
        <location evidence="5">Nucleus</location>
    </subcellularLocation>
    <subcellularLocation>
        <location evidence="5">Chromosome</location>
        <location evidence="5">Telomere</location>
    </subcellularLocation>
</comment>
<evidence type="ECO:0000256" key="1">
    <source>
        <dbReference type="ARBA" id="ARBA00010467"/>
    </source>
</evidence>
<evidence type="ECO:0000256" key="2">
    <source>
        <dbReference type="ARBA" id="ARBA00022454"/>
    </source>
</evidence>
<organism evidence="7 8">
    <name type="scientific">Bemisia tabaci</name>
    <name type="common">Sweetpotato whitefly</name>
    <name type="synonym">Aleurodes tabaci</name>
    <dbReference type="NCBI Taxonomy" id="7038"/>
    <lineage>
        <taxon>Eukaryota</taxon>
        <taxon>Metazoa</taxon>
        <taxon>Ecdysozoa</taxon>
        <taxon>Arthropoda</taxon>
        <taxon>Hexapoda</taxon>
        <taxon>Insecta</taxon>
        <taxon>Pterygota</taxon>
        <taxon>Neoptera</taxon>
        <taxon>Paraneoptera</taxon>
        <taxon>Hemiptera</taxon>
        <taxon>Sternorrhyncha</taxon>
        <taxon>Aleyrodoidea</taxon>
        <taxon>Aleyrodidae</taxon>
        <taxon>Aleyrodinae</taxon>
        <taxon>Bemisia</taxon>
    </lineage>
</organism>
<evidence type="ECO:0000313" key="8">
    <source>
        <dbReference type="Proteomes" id="UP001152759"/>
    </source>
</evidence>
<evidence type="ECO:0000313" key="7">
    <source>
        <dbReference type="EMBL" id="CAH0381791.1"/>
    </source>
</evidence>
<keyword evidence="3 5" id="KW-0779">Telomere</keyword>
<keyword evidence="5" id="KW-0010">Activator</keyword>
<name>A0A9P0A0X5_BEMTA</name>
<dbReference type="Pfam" id="PF08914">
    <property type="entry name" value="Myb_Rap1"/>
    <property type="match status" value="1"/>
</dbReference>
<evidence type="ECO:0000259" key="6">
    <source>
        <dbReference type="Pfam" id="PF08914"/>
    </source>
</evidence>
<evidence type="ECO:0000256" key="3">
    <source>
        <dbReference type="ARBA" id="ARBA00022895"/>
    </source>
</evidence>
<reference evidence="7" key="1">
    <citation type="submission" date="2021-12" db="EMBL/GenBank/DDBJ databases">
        <authorList>
            <person name="King R."/>
        </authorList>
    </citation>
    <scope>NUCLEOTIDE SEQUENCE</scope>
</reference>
<keyword evidence="8" id="KW-1185">Reference proteome</keyword>
<dbReference type="InterPro" id="IPR009057">
    <property type="entry name" value="Homeodomain-like_sf"/>
</dbReference>
<gene>
    <name evidence="7" type="ORF">BEMITA_LOCUS1407</name>
</gene>
<comment type="similarity">
    <text evidence="1 5">Belongs to the RAP1 family.</text>
</comment>
<comment type="subunit">
    <text evidence="5">Homodimer.</text>
</comment>
<dbReference type="PANTHER" id="PTHR16466:SF6">
    <property type="entry name" value="TELOMERIC REPEAT-BINDING FACTOR 2-INTERACTING PROTEIN 1"/>
    <property type="match status" value="1"/>
</dbReference>
<dbReference type="AlphaFoldDB" id="A0A9P0A0X5"/>
<evidence type="ECO:0000256" key="5">
    <source>
        <dbReference type="RuleBase" id="RU367107"/>
    </source>
</evidence>
<dbReference type="SUPFAM" id="SSF46689">
    <property type="entry name" value="Homeodomain-like"/>
    <property type="match status" value="1"/>
</dbReference>
<dbReference type="GO" id="GO:0010833">
    <property type="term" value="P:telomere maintenance via telomere lengthening"/>
    <property type="evidence" value="ECO:0007669"/>
    <property type="project" value="UniProtKB-UniRule"/>
</dbReference>
<accession>A0A9P0A0X5</accession>
<keyword evidence="4 5" id="KW-0539">Nucleus</keyword>
<sequence length="266" mass="31721">MEPSAQNTEDDPWEKDGVVFIDETGESLAFVLFLKDFEQIKKTEKVIEDRLGVVKKRKEIGNHEVVLVEDNCLKWQYPGDGYKDVFKVSYIEDCIKNKKLLNISDYRHNVDSDLRDDFNYMDIFYGKLFTWNSVPDKYKKTEQSAERSTADRLLMDSSDEEGSVRESTRDCDKRTRTLFSVSEKRAMIDYIFKKHKAFDQLKGNLYWKQMEQANICPIRTWQSMKNHFMKSLVYNLRPYDIPKKDFDEFKQWYFAKSHKLYGSKLY</sequence>
<dbReference type="InterPro" id="IPR039595">
    <property type="entry name" value="TE2IP/Rap1"/>
</dbReference>